<keyword evidence="4 6" id="KW-0560">Oxidoreductase</keyword>
<dbReference type="Pfam" id="PF01641">
    <property type="entry name" value="SelR"/>
    <property type="match status" value="1"/>
</dbReference>
<gene>
    <name evidence="6" type="primary">msrB</name>
    <name evidence="9" type="ORF">HNQ93_003419</name>
</gene>
<dbReference type="Gene3D" id="2.170.150.20">
    <property type="entry name" value="Peptide methionine sulfoxide reductase"/>
    <property type="match status" value="1"/>
</dbReference>
<organism evidence="9 10">
    <name type="scientific">Hymenobacter luteus</name>
    <dbReference type="NCBI Taxonomy" id="1411122"/>
    <lineage>
        <taxon>Bacteria</taxon>
        <taxon>Pseudomonadati</taxon>
        <taxon>Bacteroidota</taxon>
        <taxon>Cytophagia</taxon>
        <taxon>Cytophagales</taxon>
        <taxon>Hymenobacteraceae</taxon>
        <taxon>Hymenobacter</taxon>
    </lineage>
</organism>
<dbReference type="EC" id="1.8.4.12" evidence="6"/>
<keyword evidence="10" id="KW-1185">Reference proteome</keyword>
<evidence type="ECO:0000256" key="3">
    <source>
        <dbReference type="ARBA" id="ARBA00022833"/>
    </source>
</evidence>
<comment type="similarity">
    <text evidence="1 6">Belongs to the MsrB Met sulfoxide reductase family.</text>
</comment>
<dbReference type="Proteomes" id="UP000532746">
    <property type="component" value="Unassembled WGS sequence"/>
</dbReference>
<feature type="chain" id="PRO_5030894471" description="Peptide methionine sulfoxide reductase MsrB" evidence="7">
    <location>
        <begin position="23"/>
        <end position="196"/>
    </location>
</feature>
<dbReference type="GO" id="GO:0033743">
    <property type="term" value="F:peptide-methionine (R)-S-oxide reductase activity"/>
    <property type="evidence" value="ECO:0007669"/>
    <property type="project" value="UniProtKB-UniRule"/>
</dbReference>
<feature type="active site" description="Nucleophile" evidence="6">
    <location>
        <position position="175"/>
    </location>
</feature>
<proteinExistence type="inferred from homology"/>
<keyword evidence="7" id="KW-0732">Signal</keyword>
<protein>
    <recommendedName>
        <fullName evidence="6">Peptide methionine sulfoxide reductase MsrB</fullName>
        <ecNumber evidence="6">1.8.4.12</ecNumber>
    </recommendedName>
    <alternativeName>
        <fullName evidence="6">Peptide-methionine (R)-S-oxide reductase</fullName>
    </alternativeName>
</protein>
<dbReference type="EMBL" id="JACHGG010000005">
    <property type="protein sequence ID" value="MBB6060545.1"/>
    <property type="molecule type" value="Genomic_DNA"/>
</dbReference>
<dbReference type="NCBIfam" id="TIGR00357">
    <property type="entry name" value="peptide-methionine (R)-S-oxide reductase MsrB"/>
    <property type="match status" value="1"/>
</dbReference>
<feature type="binding site" evidence="6">
    <location>
        <position position="155"/>
    </location>
    <ligand>
        <name>Zn(2+)</name>
        <dbReference type="ChEBI" id="CHEBI:29105"/>
    </ligand>
</feature>
<evidence type="ECO:0000256" key="6">
    <source>
        <dbReference type="HAMAP-Rule" id="MF_01400"/>
    </source>
</evidence>
<comment type="catalytic activity">
    <reaction evidence="5 6">
        <text>L-methionyl-[protein] + [thioredoxin]-disulfide + H2O = L-methionyl-(R)-S-oxide-[protein] + [thioredoxin]-dithiol</text>
        <dbReference type="Rhea" id="RHEA:24164"/>
        <dbReference type="Rhea" id="RHEA-COMP:10698"/>
        <dbReference type="Rhea" id="RHEA-COMP:10700"/>
        <dbReference type="Rhea" id="RHEA-COMP:12313"/>
        <dbReference type="Rhea" id="RHEA-COMP:12314"/>
        <dbReference type="ChEBI" id="CHEBI:15377"/>
        <dbReference type="ChEBI" id="CHEBI:16044"/>
        <dbReference type="ChEBI" id="CHEBI:29950"/>
        <dbReference type="ChEBI" id="CHEBI:45764"/>
        <dbReference type="ChEBI" id="CHEBI:50058"/>
        <dbReference type="EC" id="1.8.4.12"/>
    </reaction>
</comment>
<dbReference type="PANTHER" id="PTHR10173:SF52">
    <property type="entry name" value="METHIONINE-R-SULFOXIDE REDUCTASE B1"/>
    <property type="match status" value="1"/>
</dbReference>
<dbReference type="PANTHER" id="PTHR10173">
    <property type="entry name" value="METHIONINE SULFOXIDE REDUCTASE"/>
    <property type="match status" value="1"/>
</dbReference>
<evidence type="ECO:0000256" key="7">
    <source>
        <dbReference type="SAM" id="SignalP"/>
    </source>
</evidence>
<dbReference type="AlphaFoldDB" id="A0A7W9WDH3"/>
<comment type="cofactor">
    <cofactor evidence="6">
        <name>Zn(2+)</name>
        <dbReference type="ChEBI" id="CHEBI:29105"/>
    </cofactor>
    <text evidence="6">Binds 1 zinc ion per subunit. The zinc ion is important for the structural integrity of the protein.</text>
</comment>
<dbReference type="SUPFAM" id="SSF51316">
    <property type="entry name" value="Mss4-like"/>
    <property type="match status" value="1"/>
</dbReference>
<dbReference type="InterPro" id="IPR002579">
    <property type="entry name" value="Met_Sox_Rdtase_MsrB_dom"/>
</dbReference>
<feature type="binding site" evidence="6">
    <location>
        <position position="103"/>
    </location>
    <ligand>
        <name>Zn(2+)</name>
        <dbReference type="ChEBI" id="CHEBI:29105"/>
    </ligand>
</feature>
<dbReference type="HAMAP" id="MF_01400">
    <property type="entry name" value="MsrB"/>
    <property type="match status" value="1"/>
</dbReference>
<dbReference type="PROSITE" id="PS51790">
    <property type="entry name" value="MSRB"/>
    <property type="match status" value="1"/>
</dbReference>
<dbReference type="GO" id="GO:0008270">
    <property type="term" value="F:zinc ion binding"/>
    <property type="evidence" value="ECO:0007669"/>
    <property type="project" value="UniProtKB-UniRule"/>
</dbReference>
<dbReference type="RefSeq" id="WP_183404621.1">
    <property type="nucleotide sequence ID" value="NZ_JACHGG010000005.1"/>
</dbReference>
<dbReference type="InterPro" id="IPR028427">
    <property type="entry name" value="Met_Sox_Rdtase_MsrB"/>
</dbReference>
<dbReference type="InterPro" id="IPR011057">
    <property type="entry name" value="Mss4-like_sf"/>
</dbReference>
<feature type="signal peptide" evidence="7">
    <location>
        <begin position="1"/>
        <end position="22"/>
    </location>
</feature>
<evidence type="ECO:0000259" key="8">
    <source>
        <dbReference type="PROSITE" id="PS51790"/>
    </source>
</evidence>
<evidence type="ECO:0000313" key="10">
    <source>
        <dbReference type="Proteomes" id="UP000532746"/>
    </source>
</evidence>
<dbReference type="FunFam" id="2.170.150.20:FF:000001">
    <property type="entry name" value="Peptide methionine sulfoxide reductase MsrB"/>
    <property type="match status" value="1"/>
</dbReference>
<feature type="domain" description="MsrB" evidence="8">
    <location>
        <begin position="64"/>
        <end position="186"/>
    </location>
</feature>
<comment type="caution">
    <text evidence="9">The sequence shown here is derived from an EMBL/GenBank/DDBJ whole genome shotgun (WGS) entry which is preliminary data.</text>
</comment>
<evidence type="ECO:0000256" key="5">
    <source>
        <dbReference type="ARBA" id="ARBA00048488"/>
    </source>
</evidence>
<sequence>MLLRIVGLLLVATCCFSCDGQAQTAPAKAKASAATKTAAKAATPATGRNLYYSRTDTTRLRLSDAQWKQVLTPEVYRVARGKDTERPFTGKYWNAEAKGTYYCAACGNALFRSTAKFASDCGWPSFFEPLRTKAVRYEADNTLGMERTEVLCGRCDAHLGHIFNDGPPPTGQRYCMNSIVLDFVPGKSPAFGALGN</sequence>
<dbReference type="GO" id="GO:0005737">
    <property type="term" value="C:cytoplasm"/>
    <property type="evidence" value="ECO:0007669"/>
    <property type="project" value="TreeGrafter"/>
</dbReference>
<evidence type="ECO:0000313" key="9">
    <source>
        <dbReference type="EMBL" id="MBB6060545.1"/>
    </source>
</evidence>
<evidence type="ECO:0000256" key="1">
    <source>
        <dbReference type="ARBA" id="ARBA00007174"/>
    </source>
</evidence>
<accession>A0A7W9WDH3</accession>
<feature type="binding site" evidence="6">
    <location>
        <position position="152"/>
    </location>
    <ligand>
        <name>Zn(2+)</name>
        <dbReference type="ChEBI" id="CHEBI:29105"/>
    </ligand>
</feature>
<dbReference type="GO" id="GO:0030091">
    <property type="term" value="P:protein repair"/>
    <property type="evidence" value="ECO:0007669"/>
    <property type="project" value="InterPro"/>
</dbReference>
<feature type="binding site" evidence="6">
    <location>
        <position position="106"/>
    </location>
    <ligand>
        <name>Zn(2+)</name>
        <dbReference type="ChEBI" id="CHEBI:29105"/>
    </ligand>
</feature>
<keyword evidence="2 6" id="KW-0479">Metal-binding</keyword>
<keyword evidence="3 6" id="KW-0862">Zinc</keyword>
<reference evidence="9 10" key="1">
    <citation type="submission" date="2020-08" db="EMBL/GenBank/DDBJ databases">
        <title>Genomic Encyclopedia of Type Strains, Phase IV (KMG-IV): sequencing the most valuable type-strain genomes for metagenomic binning, comparative biology and taxonomic classification.</title>
        <authorList>
            <person name="Goeker M."/>
        </authorList>
    </citation>
    <scope>NUCLEOTIDE SEQUENCE [LARGE SCALE GENOMIC DNA]</scope>
    <source>
        <strain evidence="9 10">DSM 26718</strain>
    </source>
</reference>
<evidence type="ECO:0000256" key="2">
    <source>
        <dbReference type="ARBA" id="ARBA00022723"/>
    </source>
</evidence>
<name>A0A7W9WDH3_9BACT</name>
<evidence type="ECO:0000256" key="4">
    <source>
        <dbReference type="ARBA" id="ARBA00023002"/>
    </source>
</evidence>
<dbReference type="GO" id="GO:0006979">
    <property type="term" value="P:response to oxidative stress"/>
    <property type="evidence" value="ECO:0007669"/>
    <property type="project" value="InterPro"/>
</dbReference>